<proteinExistence type="predicted"/>
<accession>A0A448WRQ1</accession>
<dbReference type="EMBL" id="CAAALY010037521">
    <property type="protein sequence ID" value="VEL18551.1"/>
    <property type="molecule type" value="Genomic_DNA"/>
</dbReference>
<evidence type="ECO:0000313" key="2">
    <source>
        <dbReference type="Proteomes" id="UP000784294"/>
    </source>
</evidence>
<name>A0A448WRQ1_9PLAT</name>
<protein>
    <submittedName>
        <fullName evidence="1">Uncharacterized protein</fullName>
    </submittedName>
</protein>
<dbReference type="Proteomes" id="UP000784294">
    <property type="component" value="Unassembled WGS sequence"/>
</dbReference>
<sequence>MLILALMYNTSRILPLILILFTPVSPILFQPESYVKVFRRLQIRFWVM</sequence>
<evidence type="ECO:0000313" key="1">
    <source>
        <dbReference type="EMBL" id="VEL18551.1"/>
    </source>
</evidence>
<reference evidence="1" key="1">
    <citation type="submission" date="2018-11" db="EMBL/GenBank/DDBJ databases">
        <authorList>
            <consortium name="Pathogen Informatics"/>
        </authorList>
    </citation>
    <scope>NUCLEOTIDE SEQUENCE</scope>
</reference>
<keyword evidence="2" id="KW-1185">Reference proteome</keyword>
<organism evidence="1 2">
    <name type="scientific">Protopolystoma xenopodis</name>
    <dbReference type="NCBI Taxonomy" id="117903"/>
    <lineage>
        <taxon>Eukaryota</taxon>
        <taxon>Metazoa</taxon>
        <taxon>Spiralia</taxon>
        <taxon>Lophotrochozoa</taxon>
        <taxon>Platyhelminthes</taxon>
        <taxon>Monogenea</taxon>
        <taxon>Polyopisthocotylea</taxon>
        <taxon>Polystomatidea</taxon>
        <taxon>Polystomatidae</taxon>
        <taxon>Protopolystoma</taxon>
    </lineage>
</organism>
<dbReference type="AlphaFoldDB" id="A0A448WRQ1"/>
<gene>
    <name evidence="1" type="ORF">PXEA_LOCUS11991</name>
</gene>
<comment type="caution">
    <text evidence="1">The sequence shown here is derived from an EMBL/GenBank/DDBJ whole genome shotgun (WGS) entry which is preliminary data.</text>
</comment>